<dbReference type="EMBL" id="AP024563">
    <property type="protein sequence ID" value="BCU07302.1"/>
    <property type="molecule type" value="Genomic_DNA"/>
</dbReference>
<keyword evidence="5" id="KW-0411">Iron-sulfur</keyword>
<organism evidence="6 7">
    <name type="scientific">Allochromatium tepidum</name>
    <dbReference type="NCBI Taxonomy" id="553982"/>
    <lineage>
        <taxon>Bacteria</taxon>
        <taxon>Pseudomonadati</taxon>
        <taxon>Pseudomonadota</taxon>
        <taxon>Gammaproteobacteria</taxon>
        <taxon>Chromatiales</taxon>
        <taxon>Chromatiaceae</taxon>
        <taxon>Allochromatium</taxon>
    </lineage>
</organism>
<evidence type="ECO:0008006" key="8">
    <source>
        <dbReference type="Google" id="ProtNLM"/>
    </source>
</evidence>
<dbReference type="SFLD" id="SFLDS00029">
    <property type="entry name" value="Radical_SAM"/>
    <property type="match status" value="1"/>
</dbReference>
<evidence type="ECO:0000313" key="6">
    <source>
        <dbReference type="EMBL" id="BCU07302.1"/>
    </source>
</evidence>
<accession>A0ABN6GBQ6</accession>
<keyword evidence="7" id="KW-1185">Reference proteome</keyword>
<protein>
    <recommendedName>
        <fullName evidence="8">Radical SAM core domain-containing protein</fullName>
    </recommendedName>
</protein>
<dbReference type="CDD" id="cd01335">
    <property type="entry name" value="Radical_SAM"/>
    <property type="match status" value="1"/>
</dbReference>
<proteinExistence type="predicted"/>
<name>A0ABN6GBQ6_9GAMM</name>
<dbReference type="PANTHER" id="PTHR11228">
    <property type="entry name" value="RADICAL SAM DOMAIN PROTEIN"/>
    <property type="match status" value="1"/>
</dbReference>
<dbReference type="InterPro" id="IPR036291">
    <property type="entry name" value="NAD(P)-bd_dom_sf"/>
</dbReference>
<evidence type="ECO:0000256" key="2">
    <source>
        <dbReference type="ARBA" id="ARBA00022691"/>
    </source>
</evidence>
<gene>
    <name evidence="6" type="ORF">Atep_19790</name>
</gene>
<dbReference type="Proteomes" id="UP000680679">
    <property type="component" value="Chromosome"/>
</dbReference>
<evidence type="ECO:0000256" key="1">
    <source>
        <dbReference type="ARBA" id="ARBA00001966"/>
    </source>
</evidence>
<reference evidence="6 7" key="1">
    <citation type="submission" date="2021-04" db="EMBL/GenBank/DDBJ databases">
        <title>Complete genome sequencing of Allochromatium tepidum strain NZ.</title>
        <authorList>
            <person name="Tsukatani Y."/>
            <person name="Mori H."/>
        </authorList>
    </citation>
    <scope>NUCLEOTIDE SEQUENCE [LARGE SCALE GENOMIC DNA]</scope>
    <source>
        <strain evidence="6 7">NZ</strain>
    </source>
</reference>
<evidence type="ECO:0000256" key="4">
    <source>
        <dbReference type="ARBA" id="ARBA00023004"/>
    </source>
</evidence>
<dbReference type="Gene3D" id="3.20.20.70">
    <property type="entry name" value="Aldolase class I"/>
    <property type="match status" value="1"/>
</dbReference>
<evidence type="ECO:0000313" key="7">
    <source>
        <dbReference type="Proteomes" id="UP000680679"/>
    </source>
</evidence>
<sequence>MTDAAHILEPVRRIAAERPIWIWGAGNQGRGIGSVLRKQGIELSGFVDQAAERLASQVMGLPVRLPAAVLDAAPPQPRPFVIIASWFFEAEIADRLQAAGFVESEDFIGYARLKPVDYSVDIVGVCNLKCLACPRASRAPGPGKQGLMPLATFRAVLDKILTESPFVGNLQLYQWGEPVLHPQLPEIIEYARERGVLCAISSNLNADADYARIVAARPEWLRISASGWGDDYEIAHTRGHWPRFIAHLREVARLRRALHPSMKIELYYHLYRHSLGEGLERFRELCEELGLELRPIPAYLISLDDVLGYCEGRSLPEPARQAAERLVVSLDDGLAAAYQQRHLACDVLRCVNINWDTSVSQCMLYYDSADNSVAPNYLDVSLEQIQARRHRAELCRRCSRFGLHRYCASYAQMAPNSGVSAP</sequence>
<dbReference type="InterPro" id="IPR050377">
    <property type="entry name" value="Radical_SAM_PqqE_MftC-like"/>
</dbReference>
<keyword evidence="4" id="KW-0408">Iron</keyword>
<keyword evidence="2" id="KW-0949">S-adenosyl-L-methionine</keyword>
<evidence type="ECO:0000256" key="5">
    <source>
        <dbReference type="ARBA" id="ARBA00023014"/>
    </source>
</evidence>
<dbReference type="SUPFAM" id="SSF102114">
    <property type="entry name" value="Radical SAM enzymes"/>
    <property type="match status" value="1"/>
</dbReference>
<dbReference type="InterPro" id="IPR007197">
    <property type="entry name" value="rSAM"/>
</dbReference>
<dbReference type="RefSeq" id="WP_213378425.1">
    <property type="nucleotide sequence ID" value="NZ_AP024563.1"/>
</dbReference>
<dbReference type="InterPro" id="IPR013785">
    <property type="entry name" value="Aldolase_TIM"/>
</dbReference>
<keyword evidence="3" id="KW-0479">Metal-binding</keyword>
<evidence type="ECO:0000256" key="3">
    <source>
        <dbReference type="ARBA" id="ARBA00022723"/>
    </source>
</evidence>
<dbReference type="InterPro" id="IPR058240">
    <property type="entry name" value="rSAM_sf"/>
</dbReference>
<dbReference type="SUPFAM" id="SSF51735">
    <property type="entry name" value="NAD(P)-binding Rossmann-fold domains"/>
    <property type="match status" value="1"/>
</dbReference>
<comment type="cofactor">
    <cofactor evidence="1">
        <name>[4Fe-4S] cluster</name>
        <dbReference type="ChEBI" id="CHEBI:49883"/>
    </cofactor>
</comment>
<dbReference type="PANTHER" id="PTHR11228:SF7">
    <property type="entry name" value="PQQA PEPTIDE CYCLASE"/>
    <property type="match status" value="1"/>
</dbReference>